<dbReference type="EMBL" id="JAMKPW020000012">
    <property type="protein sequence ID" value="KAK8212793.1"/>
    <property type="molecule type" value="Genomic_DNA"/>
</dbReference>
<sequence>MAAADVQSPPEEAAPALPDYLTSPNAVLGDKDAQWRYGRAPDYSKTRKVWADSRQADHVAGSLPQLVENLVKNWEVEASFKTNLSDWRTIDHANYTFAINGGPPQSAEHMLKVGTYNAIIAPNEYYSPANSDFASSHKTFKRMMPTFAWEVLEVYSGPPKVSFRWRHWGTMKNDYVGFNDKGEKITAKAHGGQIDITGVTVATVDDKVRLQAVDTYFDPLDMFRQIAPHGIVNKETVDHKVDRSAAMDTSYAPSNDGVKIAENNHDEHAQSNDQATPTGVSSLPDRSQAKEKADDAIPSVVLPDTERTSAKPEAQKDESEAHDGPSESFHDAQEIVDTAASLGTAAKVEHVPSNRAPTAPVTGRSHSSSQSSGSAWEKVSHPDTTKAENGAAGQTISSSSVTGVVDVRADADKIDYDAQAGARNEVDEHLESSAEKVHPHPHTMEEAVRPAAGEAVAVNPHSEEAMRTPATHHDPNQESRSRRRNRRPGHPHARRPPSRQLHRHRPHPHLQHPHLPALRNRRSR</sequence>
<name>A0ACC3SG47_9PEZI</name>
<evidence type="ECO:0000313" key="1">
    <source>
        <dbReference type="EMBL" id="KAK8212793.1"/>
    </source>
</evidence>
<gene>
    <name evidence="1" type="ORF">M8818_002958</name>
</gene>
<proteinExistence type="predicted"/>
<organism evidence="1 2">
    <name type="scientific">Zalaria obscura</name>
    <dbReference type="NCBI Taxonomy" id="2024903"/>
    <lineage>
        <taxon>Eukaryota</taxon>
        <taxon>Fungi</taxon>
        <taxon>Dikarya</taxon>
        <taxon>Ascomycota</taxon>
        <taxon>Pezizomycotina</taxon>
        <taxon>Dothideomycetes</taxon>
        <taxon>Dothideomycetidae</taxon>
        <taxon>Dothideales</taxon>
        <taxon>Zalariaceae</taxon>
        <taxon>Zalaria</taxon>
    </lineage>
</organism>
<dbReference type="Proteomes" id="UP001320706">
    <property type="component" value="Unassembled WGS sequence"/>
</dbReference>
<reference evidence="1" key="1">
    <citation type="submission" date="2024-02" db="EMBL/GenBank/DDBJ databases">
        <title>Metagenome Assembled Genome of Zalaria obscura JY119.</title>
        <authorList>
            <person name="Vighnesh L."/>
            <person name="Jagadeeshwari U."/>
            <person name="Venkata Ramana C."/>
            <person name="Sasikala C."/>
        </authorList>
    </citation>
    <scope>NUCLEOTIDE SEQUENCE</scope>
    <source>
        <strain evidence="1">JY119</strain>
    </source>
</reference>
<evidence type="ECO:0000313" key="2">
    <source>
        <dbReference type="Proteomes" id="UP001320706"/>
    </source>
</evidence>
<accession>A0ACC3SG47</accession>
<comment type="caution">
    <text evidence="1">The sequence shown here is derived from an EMBL/GenBank/DDBJ whole genome shotgun (WGS) entry which is preliminary data.</text>
</comment>
<protein>
    <submittedName>
        <fullName evidence="1">Uncharacterized protein</fullName>
    </submittedName>
</protein>
<keyword evidence="2" id="KW-1185">Reference proteome</keyword>